<name>A0A2M4C7H0_9DIPT</name>
<feature type="signal peptide" evidence="1">
    <location>
        <begin position="1"/>
        <end position="25"/>
    </location>
</feature>
<evidence type="ECO:0000313" key="2">
    <source>
        <dbReference type="EMBL" id="MBW61264.1"/>
    </source>
</evidence>
<sequence>MPLLTMHLNNLILLLALASFSTSTARVGAMPHQARGHIIITQPQIATPYGSYSRVYARARSLLLNRVFFCLLPPRPRIPPLFVFYTFKKYIIFIRCFDCRPSPFASDVASLPLLLSCV</sequence>
<evidence type="ECO:0000256" key="1">
    <source>
        <dbReference type="SAM" id="SignalP"/>
    </source>
</evidence>
<accession>A0A2M4C7H0</accession>
<proteinExistence type="predicted"/>
<dbReference type="EMBL" id="GGFJ01012123">
    <property type="protein sequence ID" value="MBW61264.1"/>
    <property type="molecule type" value="Transcribed_RNA"/>
</dbReference>
<protein>
    <submittedName>
        <fullName evidence="2">Putative secreted protein</fullName>
    </submittedName>
</protein>
<dbReference type="AlphaFoldDB" id="A0A2M4C7H0"/>
<organism evidence="2">
    <name type="scientific">Anopheles marajoara</name>
    <dbReference type="NCBI Taxonomy" id="58244"/>
    <lineage>
        <taxon>Eukaryota</taxon>
        <taxon>Metazoa</taxon>
        <taxon>Ecdysozoa</taxon>
        <taxon>Arthropoda</taxon>
        <taxon>Hexapoda</taxon>
        <taxon>Insecta</taxon>
        <taxon>Pterygota</taxon>
        <taxon>Neoptera</taxon>
        <taxon>Endopterygota</taxon>
        <taxon>Diptera</taxon>
        <taxon>Nematocera</taxon>
        <taxon>Culicoidea</taxon>
        <taxon>Culicidae</taxon>
        <taxon>Anophelinae</taxon>
        <taxon>Anopheles</taxon>
    </lineage>
</organism>
<feature type="chain" id="PRO_5014888942" evidence="1">
    <location>
        <begin position="26"/>
        <end position="118"/>
    </location>
</feature>
<reference evidence="2" key="1">
    <citation type="submission" date="2018-01" db="EMBL/GenBank/DDBJ databases">
        <title>An insight into the sialome of Amazonian anophelines.</title>
        <authorList>
            <person name="Ribeiro J.M."/>
            <person name="Scarpassa V."/>
            <person name="Calvo E."/>
        </authorList>
    </citation>
    <scope>NUCLEOTIDE SEQUENCE</scope>
    <source>
        <tissue evidence="2">Salivary glands</tissue>
    </source>
</reference>
<keyword evidence="1" id="KW-0732">Signal</keyword>